<feature type="domain" description="Enoyl reductase (ER)" evidence="3">
    <location>
        <begin position="13"/>
        <end position="324"/>
    </location>
</feature>
<dbReference type="SMART" id="SM00829">
    <property type="entry name" value="PKS_ER"/>
    <property type="match status" value="1"/>
</dbReference>
<dbReference type="CDD" id="cd05286">
    <property type="entry name" value="QOR2"/>
    <property type="match status" value="1"/>
</dbReference>
<dbReference type="AlphaFoldDB" id="A0A3M0BZ30"/>
<dbReference type="InterPro" id="IPR036291">
    <property type="entry name" value="NAD(P)-bd_dom_sf"/>
</dbReference>
<dbReference type="PROSITE" id="PS01162">
    <property type="entry name" value="QOR_ZETA_CRYSTAL"/>
    <property type="match status" value="1"/>
</dbReference>
<dbReference type="Pfam" id="PF08240">
    <property type="entry name" value="ADH_N"/>
    <property type="match status" value="1"/>
</dbReference>
<evidence type="ECO:0000259" key="3">
    <source>
        <dbReference type="SMART" id="SM00829"/>
    </source>
</evidence>
<evidence type="ECO:0000256" key="1">
    <source>
        <dbReference type="ARBA" id="ARBA00022857"/>
    </source>
</evidence>
<protein>
    <submittedName>
        <fullName evidence="4">NADPH2:quinone reductase</fullName>
    </submittedName>
</protein>
<dbReference type="SUPFAM" id="SSF50129">
    <property type="entry name" value="GroES-like"/>
    <property type="match status" value="1"/>
</dbReference>
<evidence type="ECO:0000313" key="5">
    <source>
        <dbReference type="Proteomes" id="UP000271227"/>
    </source>
</evidence>
<gene>
    <name evidence="4" type="ORF">BXY39_3352</name>
</gene>
<dbReference type="FunCoup" id="A0A3M0BZ30">
    <property type="interactions" value="499"/>
</dbReference>
<reference evidence="4 5" key="1">
    <citation type="submission" date="2018-10" db="EMBL/GenBank/DDBJ databases">
        <title>Genomic Encyclopedia of Archaeal and Bacterial Type Strains, Phase II (KMG-II): from individual species to whole genera.</title>
        <authorList>
            <person name="Goeker M."/>
        </authorList>
    </citation>
    <scope>NUCLEOTIDE SEQUENCE [LARGE SCALE GENOMIC DNA]</scope>
    <source>
        <strain evidence="4 5">DSM 25217</strain>
    </source>
</reference>
<dbReference type="InterPro" id="IPR002364">
    <property type="entry name" value="Quin_OxRdtase/zeta-crystal_CS"/>
</dbReference>
<keyword evidence="5" id="KW-1185">Reference proteome</keyword>
<dbReference type="InterPro" id="IPR047618">
    <property type="entry name" value="QOR-like"/>
</dbReference>
<keyword evidence="1" id="KW-0521">NADP</keyword>
<dbReference type="PANTHER" id="PTHR48106:SF13">
    <property type="entry name" value="QUINONE OXIDOREDUCTASE-RELATED"/>
    <property type="match status" value="1"/>
</dbReference>
<dbReference type="RefSeq" id="WP_121939999.1">
    <property type="nucleotide sequence ID" value="NZ_REFR01000015.1"/>
</dbReference>
<dbReference type="GO" id="GO:0008270">
    <property type="term" value="F:zinc ion binding"/>
    <property type="evidence" value="ECO:0007669"/>
    <property type="project" value="InterPro"/>
</dbReference>
<evidence type="ECO:0000313" key="4">
    <source>
        <dbReference type="EMBL" id="RMB01845.1"/>
    </source>
</evidence>
<dbReference type="GO" id="GO:0005829">
    <property type="term" value="C:cytosol"/>
    <property type="evidence" value="ECO:0007669"/>
    <property type="project" value="TreeGrafter"/>
</dbReference>
<accession>A0A3M0BZ30</accession>
<name>A0A3M0BZ30_9PROT</name>
<dbReference type="GO" id="GO:0035925">
    <property type="term" value="F:mRNA 3'-UTR AU-rich region binding"/>
    <property type="evidence" value="ECO:0007669"/>
    <property type="project" value="TreeGrafter"/>
</dbReference>
<dbReference type="GO" id="GO:0070402">
    <property type="term" value="F:NADPH binding"/>
    <property type="evidence" value="ECO:0007669"/>
    <property type="project" value="TreeGrafter"/>
</dbReference>
<dbReference type="InterPro" id="IPR013149">
    <property type="entry name" value="ADH-like_C"/>
</dbReference>
<dbReference type="InterPro" id="IPR020843">
    <property type="entry name" value="ER"/>
</dbReference>
<dbReference type="SUPFAM" id="SSF51735">
    <property type="entry name" value="NAD(P)-binding Rossmann-fold domains"/>
    <property type="match status" value="1"/>
</dbReference>
<dbReference type="OrthoDB" id="9805883at2"/>
<dbReference type="NCBIfam" id="NF008024">
    <property type="entry name" value="PRK10754.1"/>
    <property type="match status" value="1"/>
</dbReference>
<dbReference type="Gene3D" id="3.90.180.10">
    <property type="entry name" value="Medium-chain alcohol dehydrogenases, catalytic domain"/>
    <property type="match status" value="1"/>
</dbReference>
<comment type="caution">
    <text evidence="4">The sequence shown here is derived from an EMBL/GenBank/DDBJ whole genome shotgun (WGS) entry which is preliminary data.</text>
</comment>
<dbReference type="EMBL" id="REFR01000015">
    <property type="protein sequence ID" value="RMB01845.1"/>
    <property type="molecule type" value="Genomic_DNA"/>
</dbReference>
<dbReference type="InterPro" id="IPR011032">
    <property type="entry name" value="GroES-like_sf"/>
</dbReference>
<dbReference type="InParanoid" id="A0A3M0BZ30"/>
<keyword evidence="2" id="KW-0560">Oxidoreductase</keyword>
<sequence>MTTAQIIQVAAPGGAETLAFTDSTLPALKENEVRVRHNAIGLNFIDVYHRTGLYPVPAPFTPGLEAAGVIEDVSAGVDGFVAGDRVAYCTGPIGAYSSHRNMPTDTLVKLPDAVSDEAAAALMLKATTVAFLIHETFHVKHGQTVLWHAAAGGVGLIACQWLKAKGVTVIGTVGGADKAALARDHGCTHTIDYTSENFTDRVREITGGAGVPVVYDSVGKATFDGSLDCLAPRGMMVSFGNATGAVDPMAPGILGQKGSLFLTRPSLLHYASARDDLVRLTGLVFDAVADGHITPTINQRFALRDAGTAHRALEGRETTGQSILLP</sequence>
<evidence type="ECO:0000256" key="2">
    <source>
        <dbReference type="ARBA" id="ARBA00023002"/>
    </source>
</evidence>
<dbReference type="Gene3D" id="3.40.50.720">
    <property type="entry name" value="NAD(P)-binding Rossmann-like Domain"/>
    <property type="match status" value="1"/>
</dbReference>
<proteinExistence type="predicted"/>
<dbReference type="GO" id="GO:0003960">
    <property type="term" value="F:quinone reductase (NADPH) activity"/>
    <property type="evidence" value="ECO:0007669"/>
    <property type="project" value="InterPro"/>
</dbReference>
<organism evidence="4 5">
    <name type="scientific">Eilatimonas milleporae</name>
    <dbReference type="NCBI Taxonomy" id="911205"/>
    <lineage>
        <taxon>Bacteria</taxon>
        <taxon>Pseudomonadati</taxon>
        <taxon>Pseudomonadota</taxon>
        <taxon>Alphaproteobacteria</taxon>
        <taxon>Kordiimonadales</taxon>
        <taxon>Kordiimonadaceae</taxon>
        <taxon>Eilatimonas</taxon>
    </lineage>
</organism>
<dbReference type="PANTHER" id="PTHR48106">
    <property type="entry name" value="QUINONE OXIDOREDUCTASE PIG3-RELATED"/>
    <property type="match status" value="1"/>
</dbReference>
<dbReference type="Proteomes" id="UP000271227">
    <property type="component" value="Unassembled WGS sequence"/>
</dbReference>
<dbReference type="InterPro" id="IPR013154">
    <property type="entry name" value="ADH-like_N"/>
</dbReference>
<dbReference type="FunFam" id="3.40.50.720:FF:000053">
    <property type="entry name" value="Quinone oxidoreductase 1"/>
    <property type="match status" value="1"/>
</dbReference>
<dbReference type="Pfam" id="PF00107">
    <property type="entry name" value="ADH_zinc_N"/>
    <property type="match status" value="1"/>
</dbReference>